<dbReference type="EC" id="2.4.99.28" evidence="14"/>
<evidence type="ECO:0000256" key="9">
    <source>
        <dbReference type="ARBA" id="ARBA00032370"/>
    </source>
</evidence>
<comment type="catalytic activity">
    <reaction evidence="15">
        <text>[GlcNAc-(1-&gt;4)-Mur2Ac(oyl-L-Ala-gamma-D-Glu-L-Lys-D-Ala-D-Ala)](n)-di-trans,octa-cis-undecaprenyl diphosphate + beta-D-GlcNAc-(1-&gt;4)-Mur2Ac(oyl-L-Ala-gamma-D-Glu-L-Lys-D-Ala-D-Ala)-di-trans,octa-cis-undecaprenyl diphosphate = [GlcNAc-(1-&gt;4)-Mur2Ac(oyl-L-Ala-gamma-D-Glu-L-Lys-D-Ala-D-Ala)](n+1)-di-trans,octa-cis-undecaprenyl diphosphate + di-trans,octa-cis-undecaprenyl diphosphate + H(+)</text>
        <dbReference type="Rhea" id="RHEA:23708"/>
        <dbReference type="Rhea" id="RHEA-COMP:9602"/>
        <dbReference type="Rhea" id="RHEA-COMP:9603"/>
        <dbReference type="ChEBI" id="CHEBI:15378"/>
        <dbReference type="ChEBI" id="CHEBI:58405"/>
        <dbReference type="ChEBI" id="CHEBI:60033"/>
        <dbReference type="ChEBI" id="CHEBI:78435"/>
        <dbReference type="EC" id="2.4.99.28"/>
    </reaction>
</comment>
<evidence type="ECO:0000256" key="5">
    <source>
        <dbReference type="ARBA" id="ARBA00022960"/>
    </source>
</evidence>
<dbReference type="AlphaFoldDB" id="A0A2H0RE97"/>
<keyword evidence="6" id="KW-0573">Peptidoglycan synthesis</keyword>
<name>A0A2H0RE97_9BACT</name>
<feature type="transmembrane region" description="Helical" evidence="16">
    <location>
        <begin position="273"/>
        <end position="291"/>
    </location>
</feature>
<dbReference type="GO" id="GO:0032153">
    <property type="term" value="C:cell division site"/>
    <property type="evidence" value="ECO:0007669"/>
    <property type="project" value="TreeGrafter"/>
</dbReference>
<evidence type="ECO:0000256" key="12">
    <source>
        <dbReference type="ARBA" id="ARBA00041185"/>
    </source>
</evidence>
<keyword evidence="7 16" id="KW-1133">Transmembrane helix</keyword>
<comment type="subcellular location">
    <subcellularLocation>
        <location evidence="1">Membrane</location>
        <topology evidence="1">Multi-pass membrane protein</topology>
    </subcellularLocation>
</comment>
<keyword evidence="5" id="KW-0133">Cell shape</keyword>
<feature type="transmembrane region" description="Helical" evidence="16">
    <location>
        <begin position="336"/>
        <end position="360"/>
    </location>
</feature>
<evidence type="ECO:0000256" key="1">
    <source>
        <dbReference type="ARBA" id="ARBA00004141"/>
    </source>
</evidence>
<evidence type="ECO:0000256" key="16">
    <source>
        <dbReference type="SAM" id="Phobius"/>
    </source>
</evidence>
<accession>A0A2H0RE97</accession>
<dbReference type="GO" id="GO:0008360">
    <property type="term" value="P:regulation of cell shape"/>
    <property type="evidence" value="ECO:0007669"/>
    <property type="project" value="UniProtKB-KW"/>
</dbReference>
<evidence type="ECO:0000256" key="7">
    <source>
        <dbReference type="ARBA" id="ARBA00022989"/>
    </source>
</evidence>
<dbReference type="Pfam" id="PF01098">
    <property type="entry name" value="FTSW_RODA_SPOVE"/>
    <property type="match status" value="1"/>
</dbReference>
<feature type="transmembrane region" description="Helical" evidence="16">
    <location>
        <begin position="41"/>
        <end position="63"/>
    </location>
</feature>
<comment type="similarity">
    <text evidence="11">Belongs to the SEDS family. FtsW subfamily.</text>
</comment>
<evidence type="ECO:0000256" key="4">
    <source>
        <dbReference type="ARBA" id="ARBA00022692"/>
    </source>
</evidence>
<keyword evidence="2" id="KW-0328">Glycosyltransferase</keyword>
<dbReference type="Proteomes" id="UP000228767">
    <property type="component" value="Unassembled WGS sequence"/>
</dbReference>
<dbReference type="PANTHER" id="PTHR30474:SF2">
    <property type="entry name" value="PEPTIDOGLYCAN GLYCOSYLTRANSFERASE FTSW-RELATED"/>
    <property type="match status" value="1"/>
</dbReference>
<evidence type="ECO:0000256" key="10">
    <source>
        <dbReference type="ARBA" id="ARBA00033270"/>
    </source>
</evidence>
<evidence type="ECO:0000256" key="2">
    <source>
        <dbReference type="ARBA" id="ARBA00022676"/>
    </source>
</evidence>
<feature type="transmembrane region" description="Helical" evidence="16">
    <location>
        <begin position="303"/>
        <end position="330"/>
    </location>
</feature>
<evidence type="ECO:0000256" key="3">
    <source>
        <dbReference type="ARBA" id="ARBA00022679"/>
    </source>
</evidence>
<gene>
    <name evidence="17" type="ORF">COV10_02930</name>
</gene>
<dbReference type="InterPro" id="IPR001182">
    <property type="entry name" value="FtsW/RodA"/>
</dbReference>
<keyword evidence="4 16" id="KW-0812">Transmembrane</keyword>
<feature type="transmembrane region" description="Helical" evidence="16">
    <location>
        <begin position="12"/>
        <end position="35"/>
    </location>
</feature>
<proteinExistence type="inferred from homology"/>
<dbReference type="GO" id="GO:0051301">
    <property type="term" value="P:cell division"/>
    <property type="evidence" value="ECO:0007669"/>
    <property type="project" value="InterPro"/>
</dbReference>
<dbReference type="GO" id="GO:0009252">
    <property type="term" value="P:peptidoglycan biosynthetic process"/>
    <property type="evidence" value="ECO:0007669"/>
    <property type="project" value="UniProtKB-KW"/>
</dbReference>
<evidence type="ECO:0000313" key="18">
    <source>
        <dbReference type="Proteomes" id="UP000228767"/>
    </source>
</evidence>
<protein>
    <recommendedName>
        <fullName evidence="12">Probable peptidoglycan glycosyltransferase FtsW</fullName>
        <ecNumber evidence="14">2.4.99.28</ecNumber>
    </recommendedName>
    <alternativeName>
        <fullName evidence="13">Cell division protein FtsW</fullName>
    </alternativeName>
    <alternativeName>
        <fullName evidence="10">Cell wall polymerase</fullName>
    </alternativeName>
    <alternativeName>
        <fullName evidence="9">Peptidoglycan polymerase</fullName>
    </alternativeName>
</protein>
<feature type="transmembrane region" description="Helical" evidence="16">
    <location>
        <begin position="165"/>
        <end position="183"/>
    </location>
</feature>
<dbReference type="GO" id="GO:0015648">
    <property type="term" value="F:lipid-linked peptidoglycan transporter activity"/>
    <property type="evidence" value="ECO:0007669"/>
    <property type="project" value="TreeGrafter"/>
</dbReference>
<evidence type="ECO:0000256" key="14">
    <source>
        <dbReference type="ARBA" id="ARBA00044770"/>
    </source>
</evidence>
<evidence type="ECO:0000256" key="13">
    <source>
        <dbReference type="ARBA" id="ARBA00041418"/>
    </source>
</evidence>
<dbReference type="GO" id="GO:0005886">
    <property type="term" value="C:plasma membrane"/>
    <property type="evidence" value="ECO:0007669"/>
    <property type="project" value="TreeGrafter"/>
</dbReference>
<feature type="transmembrane region" description="Helical" evidence="16">
    <location>
        <begin position="190"/>
        <end position="209"/>
    </location>
</feature>
<evidence type="ECO:0000256" key="11">
    <source>
        <dbReference type="ARBA" id="ARBA00038053"/>
    </source>
</evidence>
<organism evidence="17 18">
    <name type="scientific">Candidatus Vogelbacteria bacterium CG10_big_fil_rev_8_21_14_0_10_51_16</name>
    <dbReference type="NCBI Taxonomy" id="1975045"/>
    <lineage>
        <taxon>Bacteria</taxon>
        <taxon>Candidatus Vogeliibacteriota</taxon>
    </lineage>
</organism>
<evidence type="ECO:0000313" key="17">
    <source>
        <dbReference type="EMBL" id="PIR44813.1"/>
    </source>
</evidence>
<reference evidence="17 18" key="1">
    <citation type="submission" date="2017-09" db="EMBL/GenBank/DDBJ databases">
        <title>Depth-based differentiation of microbial function through sediment-hosted aquifers and enrichment of novel symbionts in the deep terrestrial subsurface.</title>
        <authorList>
            <person name="Probst A.J."/>
            <person name="Ladd B."/>
            <person name="Jarett J.K."/>
            <person name="Geller-Mcgrath D.E."/>
            <person name="Sieber C.M."/>
            <person name="Emerson J.B."/>
            <person name="Anantharaman K."/>
            <person name="Thomas B.C."/>
            <person name="Malmstrom R."/>
            <person name="Stieglmeier M."/>
            <person name="Klingl A."/>
            <person name="Woyke T."/>
            <person name="Ryan C.M."/>
            <person name="Banfield J.F."/>
        </authorList>
    </citation>
    <scope>NUCLEOTIDE SEQUENCE [LARGE SCALE GENOMIC DNA]</scope>
    <source>
        <strain evidence="17">CG10_big_fil_rev_8_21_14_0_10_51_16</strain>
    </source>
</reference>
<dbReference type="PANTHER" id="PTHR30474">
    <property type="entry name" value="CELL CYCLE PROTEIN"/>
    <property type="match status" value="1"/>
</dbReference>
<feature type="transmembrane region" description="Helical" evidence="16">
    <location>
        <begin position="75"/>
        <end position="98"/>
    </location>
</feature>
<evidence type="ECO:0000256" key="15">
    <source>
        <dbReference type="ARBA" id="ARBA00049902"/>
    </source>
</evidence>
<sequence length="367" mass="39486">MKHKNRPDRLLFVIVVILLMVGFFIFTSAAFGLLARSGAGFQFVILKQLIIGVVMGTVALFAISKMPYKYWQKWALPLFLCSVLVSAILFIPGVGFSSGGAMRWIAVGPITFQPSEFLKLGTVLALAWWYSRYQDRAHTFQYGLLPFCGVLAIATLLVLTQPDTGTFLVIFASSIGIFAIAGASWKHIGVLLSAAILGVVLLASFRPYVRERLLTFMDPGRDQLGASYQLRQSILAIGSGGVVGRGFGQSVQKFNYLPEAIGDSIFAVAAEEFGFVGSSLLILLFLGFGLRGMKIAADAPNSFGRLTVAGIVILITGQSFINIGAMLGIIPLTGVPLLFVSHGGTALVFTLVEVGIILNVSRHRVTT</sequence>
<evidence type="ECO:0000256" key="8">
    <source>
        <dbReference type="ARBA" id="ARBA00023136"/>
    </source>
</evidence>
<comment type="caution">
    <text evidence="17">The sequence shown here is derived from an EMBL/GenBank/DDBJ whole genome shotgun (WGS) entry which is preliminary data.</text>
</comment>
<dbReference type="EMBL" id="PCYI01000019">
    <property type="protein sequence ID" value="PIR44813.1"/>
    <property type="molecule type" value="Genomic_DNA"/>
</dbReference>
<keyword evidence="8 16" id="KW-0472">Membrane</keyword>
<feature type="transmembrane region" description="Helical" evidence="16">
    <location>
        <begin position="142"/>
        <end position="159"/>
    </location>
</feature>
<evidence type="ECO:0000256" key="6">
    <source>
        <dbReference type="ARBA" id="ARBA00022984"/>
    </source>
</evidence>
<dbReference type="GO" id="GO:0008955">
    <property type="term" value="F:peptidoglycan glycosyltransferase activity"/>
    <property type="evidence" value="ECO:0007669"/>
    <property type="project" value="UniProtKB-EC"/>
</dbReference>
<keyword evidence="3" id="KW-0808">Transferase</keyword>